<evidence type="ECO:0000256" key="4">
    <source>
        <dbReference type="ARBA" id="ARBA00022833"/>
    </source>
</evidence>
<evidence type="ECO:0000259" key="9">
    <source>
        <dbReference type="PROSITE" id="PS50089"/>
    </source>
</evidence>
<dbReference type="PROSITE" id="PS50119">
    <property type="entry name" value="ZF_BBOX"/>
    <property type="match status" value="1"/>
</dbReference>
<dbReference type="SMART" id="SM00449">
    <property type="entry name" value="SPRY"/>
    <property type="match status" value="1"/>
</dbReference>
<dbReference type="InterPro" id="IPR013083">
    <property type="entry name" value="Znf_RING/FYVE/PHD"/>
</dbReference>
<dbReference type="Gene3D" id="2.60.120.920">
    <property type="match status" value="1"/>
</dbReference>
<keyword evidence="2" id="KW-0479">Metal-binding</keyword>
<dbReference type="Pfam" id="PF13765">
    <property type="entry name" value="PRY"/>
    <property type="match status" value="1"/>
</dbReference>
<dbReference type="Ensembl" id="ENSOMET00000031248.1">
    <property type="protein sequence ID" value="ENSOMEP00000021558.1"/>
    <property type="gene ID" value="ENSOMEG00000023445.1"/>
</dbReference>
<dbReference type="InterPro" id="IPR051051">
    <property type="entry name" value="E3_ubiq-ligase_TRIM/RNF"/>
</dbReference>
<dbReference type="PROSITE" id="PS50089">
    <property type="entry name" value="ZF_RING_2"/>
    <property type="match status" value="1"/>
</dbReference>
<dbReference type="InterPro" id="IPR003879">
    <property type="entry name" value="Butyrophylin_SPRY"/>
</dbReference>
<keyword evidence="13" id="KW-1185">Reference proteome</keyword>
<reference evidence="12" key="2">
    <citation type="submission" date="2025-09" db="UniProtKB">
        <authorList>
            <consortium name="Ensembl"/>
        </authorList>
    </citation>
    <scope>IDENTIFICATION</scope>
</reference>
<evidence type="ECO:0000256" key="8">
    <source>
        <dbReference type="SAM" id="Phobius"/>
    </source>
</evidence>
<dbReference type="PANTHER" id="PTHR25465:SF5">
    <property type="entry name" value="E3 UBIQUITIN_ISG15 LIGASE TRIM25-RELATED"/>
    <property type="match status" value="1"/>
</dbReference>
<sequence>MIRRAKMDQKRAQLDGEALSCSVCLDLLKDPTTLPCGHSYCMSCIQNYWREGSQRRTHSCPQCRRTFNPRPVLEKNIMLAELVEELKKTSDCKEHLLHQFMAPASQKHNQEDICPSHDEEMKIFCRTDQQCICYICLMNEHQGHETAQIAEERFEKQEKLQVTRQQAQQKTQDCAEAVKELQQKVKIINTYADKAVEDSEKVFAEMIRLIHKRSSEVKEKIRSHQEAEVSRVLSLQEELEQEIRDLKSKEEEIEMLSHTDDHCQFLHRYSSLSALSQSTHSSGLPVCPLRFFEEVTKAASDTRDKLQELLRDKQANLSPKSFIFICVLLIIYLSLVGSFMLKKDVSLPEPEPKSREDFLKYSGELTLDPNTANPHLVLSEANRKAAFTHIRSHYHNHPDRFIYWTQVLSKEKLWGRRYWEVEWTGGAVYVAVAYKNVQTSRFGHDHQSWALYCDKNSYVFYHKGLQTPLLGPVSSRVGVYLDHGAGVLSFYRVSETMTLLYTVQTTFTQPLHAGLGLYDYFLYTGGDSAEFIKLK</sequence>
<dbReference type="Pfam" id="PF25600">
    <property type="entry name" value="TRIM_CC"/>
    <property type="match status" value="1"/>
</dbReference>
<dbReference type="InterPro" id="IPR058030">
    <property type="entry name" value="TRIM8/14/16/25/29/45/65_CC"/>
</dbReference>
<dbReference type="SMART" id="SM00184">
    <property type="entry name" value="RING"/>
    <property type="match status" value="1"/>
</dbReference>
<dbReference type="InterPro" id="IPR001870">
    <property type="entry name" value="B30.2/SPRY"/>
</dbReference>
<dbReference type="PROSITE" id="PS50188">
    <property type="entry name" value="B302_SPRY"/>
    <property type="match status" value="1"/>
</dbReference>
<dbReference type="Pfam" id="PF00622">
    <property type="entry name" value="SPRY"/>
    <property type="match status" value="1"/>
</dbReference>
<dbReference type="GeneTree" id="ENSGT01150000286922"/>
<dbReference type="InterPro" id="IPR027267">
    <property type="entry name" value="AH/BAR_dom_sf"/>
</dbReference>
<reference evidence="12" key="1">
    <citation type="submission" date="2025-08" db="UniProtKB">
        <authorList>
            <consortium name="Ensembl"/>
        </authorList>
    </citation>
    <scope>IDENTIFICATION</scope>
</reference>
<dbReference type="InterPro" id="IPR006574">
    <property type="entry name" value="PRY"/>
</dbReference>
<evidence type="ECO:0000313" key="12">
    <source>
        <dbReference type="Ensembl" id="ENSOMEP00000021558.1"/>
    </source>
</evidence>
<keyword evidence="8" id="KW-0472">Membrane</keyword>
<dbReference type="OMA" id="HRGHETA"/>
<dbReference type="SMART" id="SM00589">
    <property type="entry name" value="PRY"/>
    <property type="match status" value="1"/>
</dbReference>
<dbReference type="GO" id="GO:0008270">
    <property type="term" value="F:zinc ion binding"/>
    <property type="evidence" value="ECO:0007669"/>
    <property type="project" value="UniProtKB-KW"/>
</dbReference>
<keyword evidence="8" id="KW-1133">Transmembrane helix</keyword>
<feature type="transmembrane region" description="Helical" evidence="8">
    <location>
        <begin position="321"/>
        <end position="341"/>
    </location>
</feature>
<evidence type="ECO:0000256" key="1">
    <source>
        <dbReference type="ARBA" id="ARBA00022588"/>
    </source>
</evidence>
<dbReference type="SUPFAM" id="SSF57850">
    <property type="entry name" value="RING/U-box"/>
    <property type="match status" value="1"/>
</dbReference>
<evidence type="ECO:0000256" key="7">
    <source>
        <dbReference type="SAM" id="Coils"/>
    </source>
</evidence>
<evidence type="ECO:0000256" key="6">
    <source>
        <dbReference type="PROSITE-ProRule" id="PRU00024"/>
    </source>
</evidence>
<keyword evidence="7" id="KW-0175">Coiled coil</keyword>
<dbReference type="SUPFAM" id="SSF57845">
    <property type="entry name" value="B-box zinc-binding domain"/>
    <property type="match status" value="1"/>
</dbReference>
<protein>
    <submittedName>
        <fullName evidence="12">Tripartite motif-containing protein 16-like protein</fullName>
    </submittedName>
</protein>
<dbReference type="CDD" id="cd19769">
    <property type="entry name" value="Bbox2_TRIM16-like"/>
    <property type="match status" value="1"/>
</dbReference>
<dbReference type="InterPro" id="IPR001841">
    <property type="entry name" value="Znf_RING"/>
</dbReference>
<feature type="coiled-coil region" evidence="7">
    <location>
        <begin position="229"/>
        <end position="259"/>
    </location>
</feature>
<evidence type="ECO:0000256" key="5">
    <source>
        <dbReference type="ARBA" id="ARBA00022859"/>
    </source>
</evidence>
<dbReference type="AlphaFoldDB" id="A0A3B3CUR2"/>
<dbReference type="GeneID" id="112156343"/>
<keyword evidence="1" id="KW-0399">Innate immunity</keyword>
<keyword evidence="8" id="KW-0812">Transmembrane</keyword>
<dbReference type="SUPFAM" id="SSF103657">
    <property type="entry name" value="BAR/IMD domain-like"/>
    <property type="match status" value="1"/>
</dbReference>
<dbReference type="PANTHER" id="PTHR25465">
    <property type="entry name" value="B-BOX DOMAIN CONTAINING"/>
    <property type="match status" value="1"/>
</dbReference>
<dbReference type="GO" id="GO:0045087">
    <property type="term" value="P:innate immune response"/>
    <property type="evidence" value="ECO:0007669"/>
    <property type="project" value="UniProtKB-KW"/>
</dbReference>
<evidence type="ECO:0000259" key="11">
    <source>
        <dbReference type="PROSITE" id="PS50188"/>
    </source>
</evidence>
<keyword evidence="5" id="KW-0391">Immunity</keyword>
<dbReference type="OrthoDB" id="6270329at2759"/>
<dbReference type="SMART" id="SM00336">
    <property type="entry name" value="BBOX"/>
    <property type="match status" value="1"/>
</dbReference>
<dbReference type="RefSeq" id="XP_024144358.1">
    <property type="nucleotide sequence ID" value="XM_024288590.2"/>
</dbReference>
<dbReference type="Gene3D" id="3.30.160.60">
    <property type="entry name" value="Classic Zinc Finger"/>
    <property type="match status" value="1"/>
</dbReference>
<feature type="domain" description="B box-type" evidence="10">
    <location>
        <begin position="109"/>
        <end position="149"/>
    </location>
</feature>
<accession>A0A3B3CUR2</accession>
<dbReference type="InterPro" id="IPR013320">
    <property type="entry name" value="ConA-like_dom_sf"/>
</dbReference>
<name>A0A3B3CUR2_ORYME</name>
<feature type="domain" description="B30.2/SPRY" evidence="11">
    <location>
        <begin position="345"/>
        <end position="535"/>
    </location>
</feature>
<evidence type="ECO:0000256" key="2">
    <source>
        <dbReference type="ARBA" id="ARBA00022723"/>
    </source>
</evidence>
<proteinExistence type="predicted"/>
<feature type="domain" description="RING-type" evidence="9">
    <location>
        <begin position="21"/>
        <end position="64"/>
    </location>
</feature>
<dbReference type="PRINTS" id="PR01407">
    <property type="entry name" value="BUTYPHLNCDUF"/>
</dbReference>
<evidence type="ECO:0000313" key="13">
    <source>
        <dbReference type="Proteomes" id="UP000261560"/>
    </source>
</evidence>
<dbReference type="Pfam" id="PF00643">
    <property type="entry name" value="zf-B_box"/>
    <property type="match status" value="1"/>
</dbReference>
<organism evidence="12 13">
    <name type="scientific">Oryzias melastigma</name>
    <name type="common">Marine medaka</name>
    <dbReference type="NCBI Taxonomy" id="30732"/>
    <lineage>
        <taxon>Eukaryota</taxon>
        <taxon>Metazoa</taxon>
        <taxon>Chordata</taxon>
        <taxon>Craniata</taxon>
        <taxon>Vertebrata</taxon>
        <taxon>Euteleostomi</taxon>
        <taxon>Actinopterygii</taxon>
        <taxon>Neopterygii</taxon>
        <taxon>Teleostei</taxon>
        <taxon>Neoteleostei</taxon>
        <taxon>Acanthomorphata</taxon>
        <taxon>Ovalentaria</taxon>
        <taxon>Atherinomorphae</taxon>
        <taxon>Beloniformes</taxon>
        <taxon>Adrianichthyidae</taxon>
        <taxon>Oryziinae</taxon>
        <taxon>Oryzias</taxon>
    </lineage>
</organism>
<dbReference type="STRING" id="30732.ENSOMEP00000021558"/>
<dbReference type="Gene3D" id="3.30.40.10">
    <property type="entry name" value="Zinc/RING finger domain, C3HC4 (zinc finger)"/>
    <property type="match status" value="1"/>
</dbReference>
<dbReference type="CDD" id="cd16040">
    <property type="entry name" value="SPRY_PRY_SNTX"/>
    <property type="match status" value="1"/>
</dbReference>
<dbReference type="Proteomes" id="UP000261560">
    <property type="component" value="Unplaced"/>
</dbReference>
<dbReference type="GO" id="GO:0005737">
    <property type="term" value="C:cytoplasm"/>
    <property type="evidence" value="ECO:0007669"/>
    <property type="project" value="UniProtKB-ARBA"/>
</dbReference>
<dbReference type="InterPro" id="IPR043136">
    <property type="entry name" value="B30.2/SPRY_sf"/>
</dbReference>
<dbReference type="InterPro" id="IPR003877">
    <property type="entry name" value="SPRY_dom"/>
</dbReference>
<dbReference type="InterPro" id="IPR000315">
    <property type="entry name" value="Znf_B-box"/>
</dbReference>
<dbReference type="InterPro" id="IPR017907">
    <property type="entry name" value="Znf_RING_CS"/>
</dbReference>
<evidence type="ECO:0000259" key="10">
    <source>
        <dbReference type="PROSITE" id="PS50119"/>
    </source>
</evidence>
<keyword evidence="4" id="KW-0862">Zinc</keyword>
<dbReference type="SUPFAM" id="SSF49899">
    <property type="entry name" value="Concanavalin A-like lectins/glucanases"/>
    <property type="match status" value="1"/>
</dbReference>
<keyword evidence="3 6" id="KW-0863">Zinc-finger</keyword>
<evidence type="ECO:0000256" key="3">
    <source>
        <dbReference type="ARBA" id="ARBA00022771"/>
    </source>
</evidence>
<dbReference type="KEGG" id="oml:112156343"/>
<dbReference type="Pfam" id="PF15227">
    <property type="entry name" value="zf-C3HC4_4"/>
    <property type="match status" value="1"/>
</dbReference>
<dbReference type="PROSITE" id="PS00518">
    <property type="entry name" value="ZF_RING_1"/>
    <property type="match status" value="1"/>
</dbReference>
<dbReference type="PaxDb" id="30732-ENSOMEP00000021558"/>